<reference evidence="1 2" key="1">
    <citation type="submission" date="2019-02" db="EMBL/GenBank/DDBJ databases">
        <title>Genomic Encyclopedia of Archaeal and Bacterial Type Strains, Phase II (KMG-II): from individual species to whole genera.</title>
        <authorList>
            <person name="Goeker M."/>
        </authorList>
    </citation>
    <scope>NUCLEOTIDE SEQUENCE [LARGE SCALE GENOMIC DNA]</scope>
    <source>
        <strain evidence="1 2">DSM 18328</strain>
    </source>
</reference>
<dbReference type="AlphaFoldDB" id="A0A482YC67"/>
<sequence length="136" mass="15251">MHTEGTFAFESAEDARAQYESVGPAAQTVVREVTKAMAFDREEYDERVTGDVVETARDALFASLLEVHIGSRSEFEDWRETYDGEVTRIGHEAVDHVVWHVGPDDEAVAATFQNEEAAAVATLRRQAFGRLYRDLV</sequence>
<dbReference type="OrthoDB" id="191500at2157"/>
<dbReference type="EMBL" id="SHMP01000003">
    <property type="protein sequence ID" value="RZV11797.1"/>
    <property type="molecule type" value="Genomic_DNA"/>
</dbReference>
<evidence type="ECO:0000313" key="2">
    <source>
        <dbReference type="Proteomes" id="UP000291097"/>
    </source>
</evidence>
<proteinExistence type="predicted"/>
<evidence type="ECO:0000313" key="1">
    <source>
        <dbReference type="EMBL" id="RZV11797.1"/>
    </source>
</evidence>
<dbReference type="Pfam" id="PF19125">
    <property type="entry name" value="DUF5809"/>
    <property type="match status" value="1"/>
</dbReference>
<comment type="caution">
    <text evidence="1">The sequence shown here is derived from an EMBL/GenBank/DDBJ whole genome shotgun (WGS) entry which is preliminary data.</text>
</comment>
<accession>A0A482YC67</accession>
<dbReference type="InterPro" id="IPR043832">
    <property type="entry name" value="DUF5809"/>
</dbReference>
<name>A0A482YC67_9EURY</name>
<gene>
    <name evidence="1" type="ORF">BDK88_0678</name>
</gene>
<dbReference type="RefSeq" id="WP_130499157.1">
    <property type="nucleotide sequence ID" value="NZ_SHMP01000003.1"/>
</dbReference>
<organism evidence="1 2">
    <name type="scientific">Natrinema hispanicum</name>
    <dbReference type="NCBI Taxonomy" id="392421"/>
    <lineage>
        <taxon>Archaea</taxon>
        <taxon>Methanobacteriati</taxon>
        <taxon>Methanobacteriota</taxon>
        <taxon>Stenosarchaea group</taxon>
        <taxon>Halobacteria</taxon>
        <taxon>Halobacteriales</taxon>
        <taxon>Natrialbaceae</taxon>
        <taxon>Natrinema</taxon>
    </lineage>
</organism>
<protein>
    <submittedName>
        <fullName evidence="1">Uncharacterized protein</fullName>
    </submittedName>
</protein>
<dbReference type="Proteomes" id="UP000291097">
    <property type="component" value="Unassembled WGS sequence"/>
</dbReference>